<evidence type="ECO:0000256" key="1">
    <source>
        <dbReference type="SAM" id="MobiDB-lite"/>
    </source>
</evidence>
<dbReference type="EMBL" id="KQ241863">
    <property type="protein sequence ID" value="KNC83104.1"/>
    <property type="molecule type" value="Genomic_DNA"/>
</dbReference>
<sequence length="124" mass="13128">MVSEGDSFTLEKHKSLGVGQGRRRSRLGQQQTLTIHEHTDSAPASPMIGAGGLADQHATLNSACRSSSSITIRDSTAQRNSTWAQHTRKKSGTFSALNNSSPGLGVSPLRRRKSSVAARLSGGE</sequence>
<dbReference type="Proteomes" id="UP000054560">
    <property type="component" value="Unassembled WGS sequence"/>
</dbReference>
<feature type="region of interest" description="Disordered" evidence="1">
    <location>
        <begin position="1"/>
        <end position="53"/>
    </location>
</feature>
<reference evidence="2 3" key="1">
    <citation type="submission" date="2011-02" db="EMBL/GenBank/DDBJ databases">
        <title>The Genome Sequence of Sphaeroforma arctica JP610.</title>
        <authorList>
            <consortium name="The Broad Institute Genome Sequencing Platform"/>
            <person name="Russ C."/>
            <person name="Cuomo C."/>
            <person name="Young S.K."/>
            <person name="Zeng Q."/>
            <person name="Gargeya S."/>
            <person name="Alvarado L."/>
            <person name="Berlin A."/>
            <person name="Chapman S.B."/>
            <person name="Chen Z."/>
            <person name="Freedman E."/>
            <person name="Gellesch M."/>
            <person name="Goldberg J."/>
            <person name="Griggs A."/>
            <person name="Gujja S."/>
            <person name="Heilman E."/>
            <person name="Heiman D."/>
            <person name="Howarth C."/>
            <person name="Mehta T."/>
            <person name="Neiman D."/>
            <person name="Pearson M."/>
            <person name="Roberts A."/>
            <person name="Saif S."/>
            <person name="Shea T."/>
            <person name="Shenoy N."/>
            <person name="Sisk P."/>
            <person name="Stolte C."/>
            <person name="Sykes S."/>
            <person name="White J."/>
            <person name="Yandava C."/>
            <person name="Burger G."/>
            <person name="Gray M.W."/>
            <person name="Holland P.W.H."/>
            <person name="King N."/>
            <person name="Lang F.B.F."/>
            <person name="Roger A.J."/>
            <person name="Ruiz-Trillo I."/>
            <person name="Haas B."/>
            <person name="Nusbaum C."/>
            <person name="Birren B."/>
        </authorList>
    </citation>
    <scope>NUCLEOTIDE SEQUENCE [LARGE SCALE GENOMIC DNA]</scope>
    <source>
        <strain evidence="2 3">JP610</strain>
    </source>
</reference>
<dbReference type="RefSeq" id="XP_014157006.1">
    <property type="nucleotide sequence ID" value="XM_014301531.1"/>
</dbReference>
<feature type="compositionally biased region" description="Low complexity" evidence="1">
    <location>
        <begin position="66"/>
        <end position="75"/>
    </location>
</feature>
<name>A0A0L0G2N5_9EUKA</name>
<feature type="compositionally biased region" description="Polar residues" evidence="1">
    <location>
        <begin position="92"/>
        <end position="102"/>
    </location>
</feature>
<accession>A0A0L0G2N5</accession>
<proteinExistence type="predicted"/>
<evidence type="ECO:0000313" key="2">
    <source>
        <dbReference type="EMBL" id="KNC83104.1"/>
    </source>
</evidence>
<organism evidence="2 3">
    <name type="scientific">Sphaeroforma arctica JP610</name>
    <dbReference type="NCBI Taxonomy" id="667725"/>
    <lineage>
        <taxon>Eukaryota</taxon>
        <taxon>Ichthyosporea</taxon>
        <taxon>Ichthyophonida</taxon>
        <taxon>Sphaeroforma</taxon>
    </lineage>
</organism>
<keyword evidence="3" id="KW-1185">Reference proteome</keyword>
<feature type="region of interest" description="Disordered" evidence="1">
    <location>
        <begin position="66"/>
        <end position="124"/>
    </location>
</feature>
<evidence type="ECO:0000313" key="3">
    <source>
        <dbReference type="Proteomes" id="UP000054560"/>
    </source>
</evidence>
<dbReference type="AlphaFoldDB" id="A0A0L0G2N5"/>
<gene>
    <name evidence="2" type="ORF">SARC_04623</name>
</gene>
<dbReference type="GeneID" id="25905127"/>
<protein>
    <submittedName>
        <fullName evidence="2">Uncharacterized protein</fullName>
    </submittedName>
</protein>